<reference evidence="2" key="1">
    <citation type="journal article" date="2023" name="Front. Plant Sci.">
        <title>Chromosomal-level genome assembly of Melastoma candidum provides insights into trichome evolution.</title>
        <authorList>
            <person name="Zhong Y."/>
            <person name="Wu W."/>
            <person name="Sun C."/>
            <person name="Zou P."/>
            <person name="Liu Y."/>
            <person name="Dai S."/>
            <person name="Zhou R."/>
        </authorList>
    </citation>
    <scope>NUCLEOTIDE SEQUENCE [LARGE SCALE GENOMIC DNA]</scope>
</reference>
<protein>
    <submittedName>
        <fullName evidence="1">Uncharacterized protein</fullName>
    </submittedName>
</protein>
<evidence type="ECO:0000313" key="1">
    <source>
        <dbReference type="EMBL" id="KAI4304325.1"/>
    </source>
</evidence>
<keyword evidence="2" id="KW-1185">Reference proteome</keyword>
<name>A0ACB9L4B1_9MYRT</name>
<proteinExistence type="predicted"/>
<comment type="caution">
    <text evidence="1">The sequence shown here is derived from an EMBL/GenBank/DDBJ whole genome shotgun (WGS) entry which is preliminary data.</text>
</comment>
<dbReference type="EMBL" id="CM042891">
    <property type="protein sequence ID" value="KAI4304325.1"/>
    <property type="molecule type" value="Genomic_DNA"/>
</dbReference>
<organism evidence="1 2">
    <name type="scientific">Melastoma candidum</name>
    <dbReference type="NCBI Taxonomy" id="119954"/>
    <lineage>
        <taxon>Eukaryota</taxon>
        <taxon>Viridiplantae</taxon>
        <taxon>Streptophyta</taxon>
        <taxon>Embryophyta</taxon>
        <taxon>Tracheophyta</taxon>
        <taxon>Spermatophyta</taxon>
        <taxon>Magnoliopsida</taxon>
        <taxon>eudicotyledons</taxon>
        <taxon>Gunneridae</taxon>
        <taxon>Pentapetalae</taxon>
        <taxon>rosids</taxon>
        <taxon>malvids</taxon>
        <taxon>Myrtales</taxon>
        <taxon>Melastomataceae</taxon>
        <taxon>Melastomatoideae</taxon>
        <taxon>Melastomateae</taxon>
        <taxon>Melastoma</taxon>
    </lineage>
</organism>
<gene>
    <name evidence="1" type="ORF">MLD38_039855</name>
</gene>
<dbReference type="Proteomes" id="UP001057402">
    <property type="component" value="Chromosome 12"/>
</dbReference>
<accession>A0ACB9L4B1</accession>
<sequence length="595" mass="64972">MGEEILPRLQSRCRRHDPQPSPPFPLPLPSPESAEATDTHLRQTVECLSSLISLSHSIKVFPVKWQLIRAKLEELKSGLSLMEESGGALGNPAFPRFMPAAMATVTESLDLAMRCVNLSYSGKLLMQSDLDILLAKFDIHVKNLSSMSTAGRASPACAIVVSRPGVGACKDEMRFYVRDLLGRMKVGDSEMRMQAMASLREVICENEKYVRIVVEVGGIVGTLVGFLDLSDAKVQEEAVRVVSVIAGFDSFKSVLIGAGVISSLIKVLEYGNLGGKEASLGCLIKLTENADNAWSVSAHGGVTALLKICSSGDSDPGLVHLACGVSKNLVGVQEIKCFMIEEGAVPMFVRLLRSKDDNVKVSSMEFLQAMASGDEKTRKLIVNEGGIRALLQILDPSTLVSSRSREVALIAVEKLCFCSATSISMLLNYRFLDFLLRFLRNGEVPVRELALKVAAKLCVASEEANKALGDAGFMPEFVRFLDSKSFEVRETAAEALSAMVLIPKNRKRFVQEDHNISFMLRMLDLDSGNSGVKKSLISTLMAITSCSSGRRKIINSGYLKSIEKLAEDEVYDARRLARKLTTSRFRSMLSGIWPS</sequence>
<evidence type="ECO:0000313" key="2">
    <source>
        <dbReference type="Proteomes" id="UP001057402"/>
    </source>
</evidence>